<dbReference type="OrthoDB" id="3267550at2"/>
<gene>
    <name evidence="1" type="ORF">FB472_2183</name>
</gene>
<organism evidence="1 2">
    <name type="scientific">Rhodoglobus vestalii</name>
    <dbReference type="NCBI Taxonomy" id="193384"/>
    <lineage>
        <taxon>Bacteria</taxon>
        <taxon>Bacillati</taxon>
        <taxon>Actinomycetota</taxon>
        <taxon>Actinomycetes</taxon>
        <taxon>Micrococcales</taxon>
        <taxon>Microbacteriaceae</taxon>
        <taxon>Rhodoglobus</taxon>
    </lineage>
</organism>
<proteinExistence type="predicted"/>
<evidence type="ECO:0000313" key="1">
    <source>
        <dbReference type="EMBL" id="TQO20547.1"/>
    </source>
</evidence>
<dbReference type="PROSITE" id="PS51257">
    <property type="entry name" value="PROKAR_LIPOPROTEIN"/>
    <property type="match status" value="1"/>
</dbReference>
<name>A0A8H2K7Z1_9MICO</name>
<dbReference type="Proteomes" id="UP000316560">
    <property type="component" value="Unassembled WGS sequence"/>
</dbReference>
<dbReference type="AlphaFoldDB" id="A0A8H2K7Z1"/>
<evidence type="ECO:0000313" key="2">
    <source>
        <dbReference type="Proteomes" id="UP000316560"/>
    </source>
</evidence>
<protein>
    <recommendedName>
        <fullName evidence="3">DNA modification methylase</fullName>
    </recommendedName>
</protein>
<accession>A0A8H2K7Z1</accession>
<sequence length="169" mass="17550">MTVLTRAARAAASALLAGALIVGTAGCSFITPTATLNQYDPSDGISTSVGELKIRNALAISNDDNSAVSLMITILNTSTSSGSLRLQYESADGERVDISEPLSADEIKSFGTEVDGEKIVISDAGLVAGQLFPIYFQYGNESGKELLIPVISGDDEIYADLAPASALDE</sequence>
<reference evidence="1 2" key="1">
    <citation type="submission" date="2019-06" db="EMBL/GenBank/DDBJ databases">
        <title>Sequencing the genomes of 1000 actinobacteria strains.</title>
        <authorList>
            <person name="Klenk H.-P."/>
        </authorList>
    </citation>
    <scope>NUCLEOTIDE SEQUENCE [LARGE SCALE GENOMIC DNA]</scope>
    <source>
        <strain evidence="1 2">DSM 21947</strain>
    </source>
</reference>
<dbReference type="RefSeq" id="WP_141990855.1">
    <property type="nucleotide sequence ID" value="NZ_VFRA01000001.1"/>
</dbReference>
<comment type="caution">
    <text evidence="1">The sequence shown here is derived from an EMBL/GenBank/DDBJ whole genome shotgun (WGS) entry which is preliminary data.</text>
</comment>
<dbReference type="EMBL" id="VFRA01000001">
    <property type="protein sequence ID" value="TQO20547.1"/>
    <property type="molecule type" value="Genomic_DNA"/>
</dbReference>
<keyword evidence="2" id="KW-1185">Reference proteome</keyword>
<evidence type="ECO:0008006" key="3">
    <source>
        <dbReference type="Google" id="ProtNLM"/>
    </source>
</evidence>